<keyword evidence="2" id="KW-1185">Reference proteome</keyword>
<accession>A0A256G4M1</accession>
<proteinExistence type="predicted"/>
<protein>
    <submittedName>
        <fullName evidence="1">Uncharacterized protein</fullName>
    </submittedName>
</protein>
<name>A0A256G4M1_9HYPH</name>
<gene>
    <name evidence="1" type="ORF">CEV31_0424</name>
</gene>
<dbReference type="AlphaFoldDB" id="A0A256G4M1"/>
<reference evidence="1 2" key="1">
    <citation type="submission" date="2017-07" db="EMBL/GenBank/DDBJ databases">
        <title>Phylogenetic study on the rhizospheric bacterium Ochrobactrum sp. A44.</title>
        <authorList>
            <person name="Krzyzanowska D.M."/>
            <person name="Ossowicki A."/>
            <person name="Rajewska M."/>
            <person name="Maciag T."/>
            <person name="Kaczynski Z."/>
            <person name="Czerwicka M."/>
            <person name="Jafra S."/>
        </authorList>
    </citation>
    <scope>NUCLEOTIDE SEQUENCE [LARGE SCALE GENOMIC DNA]</scope>
    <source>
        <strain evidence="1 2">DSM 7216</strain>
    </source>
</reference>
<dbReference type="Proteomes" id="UP000215590">
    <property type="component" value="Unassembled WGS sequence"/>
</dbReference>
<evidence type="ECO:0000313" key="1">
    <source>
        <dbReference type="EMBL" id="OYR22065.1"/>
    </source>
</evidence>
<sequence length="46" mass="4955">MQAVLDLGKEPIIAGEQSPNPELLAVPARRSSSLPFVLKLPGRNED</sequence>
<comment type="caution">
    <text evidence="1">The sequence shown here is derived from an EMBL/GenBank/DDBJ whole genome shotgun (WGS) entry which is preliminary data.</text>
</comment>
<evidence type="ECO:0000313" key="2">
    <source>
        <dbReference type="Proteomes" id="UP000215590"/>
    </source>
</evidence>
<organism evidence="1 2">
    <name type="scientific">Brucella thiophenivorans</name>
    <dbReference type="NCBI Taxonomy" id="571255"/>
    <lineage>
        <taxon>Bacteria</taxon>
        <taxon>Pseudomonadati</taxon>
        <taxon>Pseudomonadota</taxon>
        <taxon>Alphaproteobacteria</taxon>
        <taxon>Hyphomicrobiales</taxon>
        <taxon>Brucellaceae</taxon>
        <taxon>Brucella/Ochrobactrum group</taxon>
        <taxon>Brucella</taxon>
    </lineage>
</organism>
<dbReference type="EMBL" id="NNRJ01000009">
    <property type="protein sequence ID" value="OYR22065.1"/>
    <property type="molecule type" value="Genomic_DNA"/>
</dbReference>